<evidence type="ECO:0000256" key="1">
    <source>
        <dbReference type="SAM" id="MobiDB-lite"/>
    </source>
</evidence>
<dbReference type="AlphaFoldDB" id="A0A139A7H5"/>
<name>A0A139A7H5_GONPJ</name>
<sequence length="564" mass="60698">MQPGRVVRIRLELEPAAAAPARVMVARLGSNFFDLDSLKEFVATRSQGVQWNGPGGEELYCFVASTINGEVHEVEHDIPGDTQVINITKQIGQTRRKPAARSPKRRVPSEERRQVPTRNTADPETPPDRGRGEVPSPVLPPRSSSSSTPTSLRNGGRAINRSDSSHTLHSEIATSASPHLLGSHNGDTPRGQHPHPVINRSDSSHTLYSEVGTQVSQNGLGGSNVDKPRPQQPQLMGTQFFQPYEAAGPAPMPPSPPRSRSHTNRSIPDPLESGDFTRMYNPGDGAISPAATQCNRSEAPLYLTMSSRVSGATLVQSPSFDVQGTSSPVRTLISNARLPSSARAIFSVADAVSENSTANVGGAQSITTTLPHSDQESWAEPANESLPVPQADGSETFLPLKFIPSIDSGETIMGVLASPEWAGQRGWGYKLARADPATMSIKYVPRERFLGKNKGDGKIGVVTFTIFFTTLPLFSTANEAFTLKTDNLYPQTFHSHFVQSALAKAVETEWACVAPSPGKVQRTTGDLKVAYVVKPAGEAFGDVAKQRVGRVAFVDMLKTYGNLH</sequence>
<organism evidence="2 3">
    <name type="scientific">Gonapodya prolifera (strain JEL478)</name>
    <name type="common">Monoblepharis prolifera</name>
    <dbReference type="NCBI Taxonomy" id="1344416"/>
    <lineage>
        <taxon>Eukaryota</taxon>
        <taxon>Fungi</taxon>
        <taxon>Fungi incertae sedis</taxon>
        <taxon>Chytridiomycota</taxon>
        <taxon>Chytridiomycota incertae sedis</taxon>
        <taxon>Monoblepharidomycetes</taxon>
        <taxon>Monoblepharidales</taxon>
        <taxon>Gonapodyaceae</taxon>
        <taxon>Gonapodya</taxon>
    </lineage>
</organism>
<feature type="region of interest" description="Disordered" evidence="1">
    <location>
        <begin position="88"/>
        <end position="202"/>
    </location>
</feature>
<evidence type="ECO:0000313" key="2">
    <source>
        <dbReference type="EMBL" id="KXS12730.1"/>
    </source>
</evidence>
<feature type="compositionally biased region" description="Basic residues" evidence="1">
    <location>
        <begin position="94"/>
        <end position="106"/>
    </location>
</feature>
<protein>
    <submittedName>
        <fullName evidence="2">Uncharacterized protein</fullName>
    </submittedName>
</protein>
<feature type="region of interest" description="Disordered" evidence="1">
    <location>
        <begin position="357"/>
        <end position="383"/>
    </location>
</feature>
<dbReference type="EMBL" id="KQ965785">
    <property type="protein sequence ID" value="KXS12730.1"/>
    <property type="molecule type" value="Genomic_DNA"/>
</dbReference>
<feature type="region of interest" description="Disordered" evidence="1">
    <location>
        <begin position="244"/>
        <end position="278"/>
    </location>
</feature>
<feature type="compositionally biased region" description="Polar residues" evidence="1">
    <location>
        <begin position="357"/>
        <end position="372"/>
    </location>
</feature>
<gene>
    <name evidence="2" type="ORF">M427DRAFT_59253</name>
</gene>
<reference evidence="2 3" key="1">
    <citation type="journal article" date="2015" name="Genome Biol. Evol.">
        <title>Phylogenomic analyses indicate that early fungi evolved digesting cell walls of algal ancestors of land plants.</title>
        <authorList>
            <person name="Chang Y."/>
            <person name="Wang S."/>
            <person name="Sekimoto S."/>
            <person name="Aerts A.L."/>
            <person name="Choi C."/>
            <person name="Clum A."/>
            <person name="LaButti K.M."/>
            <person name="Lindquist E.A."/>
            <person name="Yee Ngan C."/>
            <person name="Ohm R.A."/>
            <person name="Salamov A.A."/>
            <person name="Grigoriev I.V."/>
            <person name="Spatafora J.W."/>
            <person name="Berbee M.L."/>
        </authorList>
    </citation>
    <scope>NUCLEOTIDE SEQUENCE [LARGE SCALE GENOMIC DNA]</scope>
    <source>
        <strain evidence="2 3">JEL478</strain>
    </source>
</reference>
<proteinExistence type="predicted"/>
<dbReference type="OrthoDB" id="2177672at2759"/>
<keyword evidence="3" id="KW-1185">Reference proteome</keyword>
<accession>A0A139A7H5</accession>
<evidence type="ECO:0000313" key="3">
    <source>
        <dbReference type="Proteomes" id="UP000070544"/>
    </source>
</evidence>
<feature type="compositionally biased region" description="Low complexity" evidence="1">
    <location>
        <begin position="141"/>
        <end position="153"/>
    </location>
</feature>
<feature type="region of interest" description="Disordered" evidence="1">
    <location>
        <begin position="215"/>
        <end position="234"/>
    </location>
</feature>
<dbReference type="Proteomes" id="UP000070544">
    <property type="component" value="Unassembled WGS sequence"/>
</dbReference>